<proteinExistence type="predicted"/>
<dbReference type="InterPro" id="IPR005105">
    <property type="entry name" value="GlnD_Uridyltrans_N"/>
</dbReference>
<dbReference type="InterPro" id="IPR043519">
    <property type="entry name" value="NT_sf"/>
</dbReference>
<dbReference type="RefSeq" id="WP_067385830.1">
    <property type="nucleotide sequence ID" value="NZ_CP015839.1"/>
</dbReference>
<keyword evidence="4" id="KW-1185">Reference proteome</keyword>
<dbReference type="Proteomes" id="UP000078070">
    <property type="component" value="Chromosome"/>
</dbReference>
<dbReference type="EMBL" id="CP015839">
    <property type="protein sequence ID" value="ANG64321.1"/>
    <property type="molecule type" value="Genomic_DNA"/>
</dbReference>
<dbReference type="Pfam" id="PF03445">
    <property type="entry name" value="DUF294"/>
    <property type="match status" value="1"/>
</dbReference>
<dbReference type="SUPFAM" id="SSF81301">
    <property type="entry name" value="Nucleotidyltransferase"/>
    <property type="match status" value="1"/>
</dbReference>
<organism evidence="3 4">
    <name type="scientific">Marinobacterium aestuarii</name>
    <dbReference type="NCBI Taxonomy" id="1821621"/>
    <lineage>
        <taxon>Bacteria</taxon>
        <taxon>Pseudomonadati</taxon>
        <taxon>Pseudomonadota</taxon>
        <taxon>Gammaproteobacteria</taxon>
        <taxon>Oceanospirillales</taxon>
        <taxon>Oceanospirillaceae</taxon>
        <taxon>Marinobacterium</taxon>
    </lineage>
</organism>
<name>A0A1A9F386_9GAMM</name>
<dbReference type="OrthoDB" id="9808528at2"/>
<evidence type="ECO:0000313" key="3">
    <source>
        <dbReference type="EMBL" id="ANG64321.1"/>
    </source>
</evidence>
<evidence type="ECO:0000313" key="4">
    <source>
        <dbReference type="Proteomes" id="UP000078070"/>
    </source>
</evidence>
<gene>
    <name evidence="3" type="ORF">A8C75_18805</name>
</gene>
<reference evidence="3 4" key="2">
    <citation type="journal article" date="2018" name="Int. J. Syst. Evol. Microbiol.">
        <title>Marinobacterium aestuarii sp. nov., a benzene-degrading marine bacterium isolated from estuary sediment.</title>
        <authorList>
            <person name="Bae S.S."/>
            <person name="Jung J."/>
            <person name="Chung D."/>
            <person name="Baek K."/>
        </authorList>
    </citation>
    <scope>NUCLEOTIDE SEQUENCE [LARGE SCALE GENOMIC DNA]</scope>
    <source>
        <strain evidence="3 4">ST58-10</strain>
    </source>
</reference>
<evidence type="ECO:0000259" key="2">
    <source>
        <dbReference type="Pfam" id="PF10335"/>
    </source>
</evidence>
<feature type="domain" description="Protein-PII uridylyltransferase N-terminal" evidence="1">
    <location>
        <begin position="53"/>
        <end position="190"/>
    </location>
</feature>
<dbReference type="KEGG" id="mars:A8C75_18805"/>
<evidence type="ECO:0000259" key="1">
    <source>
        <dbReference type="Pfam" id="PF03445"/>
    </source>
</evidence>
<dbReference type="CDD" id="cd05401">
    <property type="entry name" value="NT_GlnE_GlnD_like"/>
    <property type="match status" value="1"/>
</dbReference>
<dbReference type="InterPro" id="IPR018821">
    <property type="entry name" value="DUF294_put_nucleoTrafse_sb-bd"/>
</dbReference>
<dbReference type="Pfam" id="PF10335">
    <property type="entry name" value="DUF294_C"/>
    <property type="match status" value="1"/>
</dbReference>
<dbReference type="STRING" id="1821621.A8C75_18805"/>
<protein>
    <submittedName>
        <fullName evidence="3">Signal transduction protein</fullName>
    </submittedName>
</protein>
<accession>A0A1A9F386</accession>
<reference evidence="4" key="1">
    <citation type="submission" date="2016-05" db="EMBL/GenBank/DDBJ databases">
        <authorList>
            <person name="Baek K."/>
            <person name="Yang S.-J."/>
        </authorList>
    </citation>
    <scope>NUCLEOTIDE SEQUENCE [LARGE SCALE GENOMIC DNA]</scope>
    <source>
        <strain evidence="4">ST58-10</strain>
    </source>
</reference>
<dbReference type="GO" id="GO:0008773">
    <property type="term" value="F:[protein-PII] uridylyltransferase activity"/>
    <property type="evidence" value="ECO:0007669"/>
    <property type="project" value="InterPro"/>
</dbReference>
<dbReference type="AlphaFoldDB" id="A0A1A9F386"/>
<sequence>MPDNPNASAWRELFATDTWPDSRAWPGVLLPLQQAFAALGTDPAPAQTKAWQPRLARALLQLDLPPWRISQLLSDHNDWLYRRAIGDALAEMAQQGWGAPPCGFCVLCLGSGARHESLLGPDQDNAMIIEDYPDARHTAIDTWFQSLGERFTARLHEYGIPLCNGNVMARWPSWRKRSHEWQQQLQLWTGRRVVKLVQLSNILLDFAPVYGDAALASGLRSQALALMPRAGLFLHEMATLLDETPVALDRFDRLHGDGRDAPHARALNLKAQGLLVLQGAARLLVLLHGIAAVDTRSRLRALAEAGVLDLAQAQRLVEALNQLQALLLRAQLEAVAAGRAPDAWIDQGRLNEADCSRLRQSLQAIRDFQRQAVAAI</sequence>
<feature type="domain" description="DUF294" evidence="2">
    <location>
        <begin position="232"/>
        <end position="372"/>
    </location>
</feature>